<name>A0A9D0Z8E3_9FIRM</name>
<reference evidence="6" key="2">
    <citation type="journal article" date="2021" name="PeerJ">
        <title>Extensive microbial diversity within the chicken gut microbiome revealed by metagenomics and culture.</title>
        <authorList>
            <person name="Gilroy R."/>
            <person name="Ravi A."/>
            <person name="Getino M."/>
            <person name="Pursley I."/>
            <person name="Horton D.L."/>
            <person name="Alikhan N.F."/>
            <person name="Baker D."/>
            <person name="Gharbi K."/>
            <person name="Hall N."/>
            <person name="Watson M."/>
            <person name="Adriaenssens E.M."/>
            <person name="Foster-Nyarko E."/>
            <person name="Jarju S."/>
            <person name="Secka A."/>
            <person name="Antonio M."/>
            <person name="Oren A."/>
            <person name="Chaudhuri R.R."/>
            <person name="La Ragione R."/>
            <person name="Hildebrand F."/>
            <person name="Pallen M.J."/>
        </authorList>
    </citation>
    <scope>NUCLEOTIDE SEQUENCE</scope>
    <source>
        <strain evidence="6">ChiSjej2B20-13462</strain>
    </source>
</reference>
<dbReference type="PANTHER" id="PTHR30055:SF234">
    <property type="entry name" value="HTH-TYPE TRANSCRIPTIONAL REGULATOR BETI"/>
    <property type="match status" value="1"/>
</dbReference>
<dbReference type="GO" id="GO:0003700">
    <property type="term" value="F:DNA-binding transcription factor activity"/>
    <property type="evidence" value="ECO:0007669"/>
    <property type="project" value="TreeGrafter"/>
</dbReference>
<evidence type="ECO:0000256" key="3">
    <source>
        <dbReference type="ARBA" id="ARBA00023163"/>
    </source>
</evidence>
<evidence type="ECO:0000256" key="4">
    <source>
        <dbReference type="PROSITE-ProRule" id="PRU00335"/>
    </source>
</evidence>
<reference evidence="6" key="1">
    <citation type="submission" date="2020-10" db="EMBL/GenBank/DDBJ databases">
        <authorList>
            <person name="Gilroy R."/>
        </authorList>
    </citation>
    <scope>NUCLEOTIDE SEQUENCE</scope>
    <source>
        <strain evidence="6">ChiSjej2B20-13462</strain>
    </source>
</reference>
<proteinExistence type="predicted"/>
<dbReference type="SUPFAM" id="SSF46689">
    <property type="entry name" value="Homeodomain-like"/>
    <property type="match status" value="1"/>
</dbReference>
<dbReference type="Proteomes" id="UP000886874">
    <property type="component" value="Unassembled WGS sequence"/>
</dbReference>
<dbReference type="AlphaFoldDB" id="A0A9D0Z8E3"/>
<evidence type="ECO:0000256" key="2">
    <source>
        <dbReference type="ARBA" id="ARBA00023125"/>
    </source>
</evidence>
<dbReference type="PANTHER" id="PTHR30055">
    <property type="entry name" value="HTH-TYPE TRANSCRIPTIONAL REGULATOR RUTR"/>
    <property type="match status" value="1"/>
</dbReference>
<keyword evidence="1" id="KW-0805">Transcription regulation</keyword>
<evidence type="ECO:0000313" key="7">
    <source>
        <dbReference type="Proteomes" id="UP000886874"/>
    </source>
</evidence>
<dbReference type="InterPro" id="IPR050109">
    <property type="entry name" value="HTH-type_TetR-like_transc_reg"/>
</dbReference>
<feature type="domain" description="HTH tetR-type" evidence="5">
    <location>
        <begin position="11"/>
        <end position="71"/>
    </location>
</feature>
<accession>A0A9D0Z8E3</accession>
<evidence type="ECO:0000256" key="1">
    <source>
        <dbReference type="ARBA" id="ARBA00023015"/>
    </source>
</evidence>
<dbReference type="GO" id="GO:0000976">
    <property type="term" value="F:transcription cis-regulatory region binding"/>
    <property type="evidence" value="ECO:0007669"/>
    <property type="project" value="TreeGrafter"/>
</dbReference>
<comment type="caution">
    <text evidence="6">The sequence shown here is derived from an EMBL/GenBank/DDBJ whole genome shotgun (WGS) entry which is preliminary data.</text>
</comment>
<dbReference type="Pfam" id="PF00440">
    <property type="entry name" value="TetR_N"/>
    <property type="match status" value="1"/>
</dbReference>
<protein>
    <submittedName>
        <fullName evidence="6">TetR/AcrR family transcriptional regulator</fullName>
    </submittedName>
</protein>
<keyword evidence="2 4" id="KW-0238">DNA-binding</keyword>
<evidence type="ECO:0000313" key="6">
    <source>
        <dbReference type="EMBL" id="HIQ70471.1"/>
    </source>
</evidence>
<organism evidence="6 7">
    <name type="scientific">Candidatus Avoscillospira stercorigallinarum</name>
    <dbReference type="NCBI Taxonomy" id="2840708"/>
    <lineage>
        <taxon>Bacteria</taxon>
        <taxon>Bacillati</taxon>
        <taxon>Bacillota</taxon>
        <taxon>Clostridia</taxon>
        <taxon>Eubacteriales</taxon>
        <taxon>Oscillospiraceae</taxon>
        <taxon>Oscillospiraceae incertae sedis</taxon>
        <taxon>Candidatus Avoscillospira</taxon>
    </lineage>
</organism>
<keyword evidence="3" id="KW-0804">Transcription</keyword>
<dbReference type="Gene3D" id="1.10.357.10">
    <property type="entry name" value="Tetracycline Repressor, domain 2"/>
    <property type="match status" value="1"/>
</dbReference>
<dbReference type="PROSITE" id="PS50977">
    <property type="entry name" value="HTH_TETR_2"/>
    <property type="match status" value="1"/>
</dbReference>
<dbReference type="InterPro" id="IPR001647">
    <property type="entry name" value="HTH_TetR"/>
</dbReference>
<gene>
    <name evidence="6" type="ORF">IAA67_09095</name>
</gene>
<sequence>MATDTFLRLPREKQERFLRAAWNEFTSCPYESVSINRIIQAAQVSRGSFYQYFSGKHDLFIYLLKNLIDTASRLFLAQMTVHQDDIFEAILGMYDMIVWQAASPKPDQPQARLAQLFRLNPDLEGTQFTEQLDLDIIGQQTRELLERQGCRVADHEVQPVLHLILSIGFTNLVAAMRCPKKQDVFRRQMLTQLEILRRGLTPDADQASHP</sequence>
<feature type="DNA-binding region" description="H-T-H motif" evidence="4">
    <location>
        <begin position="34"/>
        <end position="53"/>
    </location>
</feature>
<dbReference type="EMBL" id="DVFN01000131">
    <property type="protein sequence ID" value="HIQ70471.1"/>
    <property type="molecule type" value="Genomic_DNA"/>
</dbReference>
<dbReference type="InterPro" id="IPR009057">
    <property type="entry name" value="Homeodomain-like_sf"/>
</dbReference>
<evidence type="ECO:0000259" key="5">
    <source>
        <dbReference type="PROSITE" id="PS50977"/>
    </source>
</evidence>